<dbReference type="Pfam" id="PF06097">
    <property type="entry name" value="DUF945"/>
    <property type="match status" value="1"/>
</dbReference>
<sequence length="492" mass="53857">MKKILTLAVILGLTAAGAPYLAGQFTENHLHNKIDGSLGQRAAEHLNLKLGLENYQRGYASSTATLTIGEGDHIHRYPLDIRHAPLTFTGFDITRITIKHPAEAQLPDGDLRVNLLRNLTYTQHVPAEEKNGNSFKGADITIKGPEKGFPLNNTLTLDMHGVQQGKSTFEPAQITFNYTDSGLILNSPAIHYRDDDIQATLRNPQVSLPFITVDGKHLPACVEYRLGESSLKTDDGDIDLSLRDNSLLLGIEEESSTYNLIARLDSQFTLGGEAARQIKMLLPVVPDQFHFDYTLKNLSPQSVQAAADLFRQAKPLRGDNSAAALATDSISQLTQNLPSNTLDAMVDSKERSEVLVDQLQRDLLARDLGLHLAFALNGAGKGIGVDITLAEHIKSEADLETFKNSGKPPLAQYLHGSRLHAHIDRAVLGSLLGQLLSADELERMHFAADDDRYTLDFAINTDGYQLNGKPLSDDELADFMRDLFGAALGAEH</sequence>
<comment type="caution">
    <text evidence="2">The sequence shown here is derived from an EMBL/GenBank/DDBJ whole genome shotgun (WGS) entry which is preliminary data.</text>
</comment>
<dbReference type="Proteomes" id="UP000004750">
    <property type="component" value="Unassembled WGS sequence"/>
</dbReference>
<reference evidence="2 3" key="1">
    <citation type="submission" date="2011-08" db="EMBL/GenBank/DDBJ databases">
        <authorList>
            <person name="Weinstock G."/>
            <person name="Sodergren E."/>
            <person name="Clifton S."/>
            <person name="Fulton L."/>
            <person name="Fulton B."/>
            <person name="Courtney L."/>
            <person name="Fronick C."/>
            <person name="Harrison M."/>
            <person name="Strong C."/>
            <person name="Farmer C."/>
            <person name="Delahaunty K."/>
            <person name="Markovic C."/>
            <person name="Hall O."/>
            <person name="Minx P."/>
            <person name="Tomlinson C."/>
            <person name="Mitreva M."/>
            <person name="Hou S."/>
            <person name="Chen J."/>
            <person name="Wollam A."/>
            <person name="Pepin K.H."/>
            <person name="Johnson M."/>
            <person name="Bhonagiri V."/>
            <person name="Zhang X."/>
            <person name="Suruliraj S."/>
            <person name="Warren W."/>
            <person name="Chinwalla A."/>
            <person name="Mardis E.R."/>
            <person name="Wilson R.K."/>
        </authorList>
    </citation>
    <scope>NUCLEOTIDE SEQUENCE [LARGE SCALE GENOMIC DNA]</scope>
    <source>
        <strain evidence="2 3">F0432</strain>
    </source>
</reference>
<dbReference type="HOGENOM" id="CLU_554004_0_0_6"/>
<feature type="chain" id="PRO_5003529341" description="DUF945 domain-containing protein" evidence="1">
    <location>
        <begin position="23"/>
        <end position="492"/>
    </location>
</feature>
<organism evidence="2 3">
    <name type="scientific">Cardiobacterium valvarum F0432</name>
    <dbReference type="NCBI Taxonomy" id="797473"/>
    <lineage>
        <taxon>Bacteria</taxon>
        <taxon>Pseudomonadati</taxon>
        <taxon>Pseudomonadota</taxon>
        <taxon>Gammaproteobacteria</taxon>
        <taxon>Cardiobacteriales</taxon>
        <taxon>Cardiobacteriaceae</taxon>
        <taxon>Cardiobacterium</taxon>
    </lineage>
</organism>
<evidence type="ECO:0000256" key="1">
    <source>
        <dbReference type="SAM" id="SignalP"/>
    </source>
</evidence>
<protein>
    <recommendedName>
        <fullName evidence="4">DUF945 domain-containing protein</fullName>
    </recommendedName>
</protein>
<evidence type="ECO:0008006" key="4">
    <source>
        <dbReference type="Google" id="ProtNLM"/>
    </source>
</evidence>
<dbReference type="STRING" id="797473.HMPREF9080_01874"/>
<evidence type="ECO:0000313" key="3">
    <source>
        <dbReference type="Proteomes" id="UP000004750"/>
    </source>
</evidence>
<keyword evidence="1" id="KW-0732">Signal</keyword>
<evidence type="ECO:0000313" key="2">
    <source>
        <dbReference type="EMBL" id="EHM53191.1"/>
    </source>
</evidence>
<dbReference type="AlphaFoldDB" id="G9ZGH0"/>
<accession>G9ZGH0</accession>
<dbReference type="EMBL" id="AGCM01000109">
    <property type="protein sequence ID" value="EHM53191.1"/>
    <property type="molecule type" value="Genomic_DNA"/>
</dbReference>
<feature type="signal peptide" evidence="1">
    <location>
        <begin position="1"/>
        <end position="22"/>
    </location>
</feature>
<name>G9ZGH0_9GAMM</name>
<proteinExistence type="predicted"/>
<gene>
    <name evidence="2" type="ORF">HMPREF9080_01874</name>
</gene>
<dbReference type="InterPro" id="IPR010352">
    <property type="entry name" value="DUF945"/>
</dbReference>
<dbReference type="RefSeq" id="WP_006985873.1">
    <property type="nucleotide sequence ID" value="NZ_JH417938.1"/>
</dbReference>